<accession>A0A9J6DTX4</accession>
<comment type="caution">
    <text evidence="1">The sequence shown here is derived from an EMBL/GenBank/DDBJ whole genome shotgun (WGS) entry which is preliminary data.</text>
</comment>
<evidence type="ECO:0000313" key="2">
    <source>
        <dbReference type="Proteomes" id="UP000821866"/>
    </source>
</evidence>
<gene>
    <name evidence="1" type="ORF">HPB51_007498</name>
</gene>
<dbReference type="EMBL" id="JABSTU010000007">
    <property type="protein sequence ID" value="KAH8025352.1"/>
    <property type="molecule type" value="Genomic_DNA"/>
</dbReference>
<keyword evidence="2" id="KW-1185">Reference proteome</keyword>
<sequence length="376" mass="40780">MLNQKERDVVRLAIDKIERTLRPRPMPQSMAVEFGPVLRTPDDSQETVSLFVVEVIVRGAPDTLYITSRNGCYLRDKATYHATTQEVCAWVVQQEQAHYSRSASSPRSRDPPGSIGALRAFGIGVVSIASGEATSQCEVSRKSLTTLGQTFTLTRSEADGIVLLSTPRWLLPVPAEAGEGEAALAVCTVSGCGGTKLSVRVAQAVAVGVGASSPRAARLSCWRRRLACETGCLRLNNKARSAERGLLKGQSPRGQKGKDVSMKARNEGCRTTQRGGLKSGHLHTYYGKARRSDLWHVDWWLSIRSLCTVGEVWRSPGARALPCSLAPLLDSSHRSLDPADLGGDCLVRKDRGACRCSGVDEERHSLVRRDSQSDAA</sequence>
<reference evidence="1" key="2">
    <citation type="submission" date="2021-09" db="EMBL/GenBank/DDBJ databases">
        <authorList>
            <person name="Jia N."/>
            <person name="Wang J."/>
            <person name="Shi W."/>
            <person name="Du L."/>
            <person name="Sun Y."/>
            <person name="Zhan W."/>
            <person name="Jiang J."/>
            <person name="Wang Q."/>
            <person name="Zhang B."/>
            <person name="Ji P."/>
            <person name="Sakyi L.B."/>
            <person name="Cui X."/>
            <person name="Yuan T."/>
            <person name="Jiang B."/>
            <person name="Yang W."/>
            <person name="Lam T.T.-Y."/>
            <person name="Chang Q."/>
            <person name="Ding S."/>
            <person name="Wang X."/>
            <person name="Zhu J."/>
            <person name="Ruan X."/>
            <person name="Zhao L."/>
            <person name="Wei J."/>
            <person name="Que T."/>
            <person name="Du C."/>
            <person name="Cheng J."/>
            <person name="Dai P."/>
            <person name="Han X."/>
            <person name="Huang E."/>
            <person name="Gao Y."/>
            <person name="Liu J."/>
            <person name="Shao H."/>
            <person name="Ye R."/>
            <person name="Li L."/>
            <person name="Wei W."/>
            <person name="Wang X."/>
            <person name="Wang C."/>
            <person name="Huo Q."/>
            <person name="Li W."/>
            <person name="Guo W."/>
            <person name="Chen H."/>
            <person name="Chen S."/>
            <person name="Zhou L."/>
            <person name="Zhou L."/>
            <person name="Ni X."/>
            <person name="Tian J."/>
            <person name="Zhou Y."/>
            <person name="Sheng Y."/>
            <person name="Liu T."/>
            <person name="Pan Y."/>
            <person name="Xia L."/>
            <person name="Li J."/>
            <person name="Zhao F."/>
            <person name="Cao W."/>
        </authorList>
    </citation>
    <scope>NUCLEOTIDE SEQUENCE</scope>
    <source>
        <strain evidence="1">Rmic-2018</strain>
        <tissue evidence="1">Larvae</tissue>
    </source>
</reference>
<name>A0A9J6DTX4_RHIMP</name>
<protein>
    <submittedName>
        <fullName evidence="1">Uncharacterized protein</fullName>
    </submittedName>
</protein>
<evidence type="ECO:0000313" key="1">
    <source>
        <dbReference type="EMBL" id="KAH8025352.1"/>
    </source>
</evidence>
<dbReference type="AlphaFoldDB" id="A0A9J6DTX4"/>
<reference evidence="1" key="1">
    <citation type="journal article" date="2020" name="Cell">
        <title>Large-Scale Comparative Analyses of Tick Genomes Elucidate Their Genetic Diversity and Vector Capacities.</title>
        <authorList>
            <consortium name="Tick Genome and Microbiome Consortium (TIGMIC)"/>
            <person name="Jia N."/>
            <person name="Wang J."/>
            <person name="Shi W."/>
            <person name="Du L."/>
            <person name="Sun Y."/>
            <person name="Zhan W."/>
            <person name="Jiang J.F."/>
            <person name="Wang Q."/>
            <person name="Zhang B."/>
            <person name="Ji P."/>
            <person name="Bell-Sakyi L."/>
            <person name="Cui X.M."/>
            <person name="Yuan T.T."/>
            <person name="Jiang B.G."/>
            <person name="Yang W.F."/>
            <person name="Lam T.T."/>
            <person name="Chang Q.C."/>
            <person name="Ding S.J."/>
            <person name="Wang X.J."/>
            <person name="Zhu J.G."/>
            <person name="Ruan X.D."/>
            <person name="Zhao L."/>
            <person name="Wei J.T."/>
            <person name="Ye R.Z."/>
            <person name="Que T.C."/>
            <person name="Du C.H."/>
            <person name="Zhou Y.H."/>
            <person name="Cheng J.X."/>
            <person name="Dai P.F."/>
            <person name="Guo W.B."/>
            <person name="Han X.H."/>
            <person name="Huang E.J."/>
            <person name="Li L.F."/>
            <person name="Wei W."/>
            <person name="Gao Y.C."/>
            <person name="Liu J.Z."/>
            <person name="Shao H.Z."/>
            <person name="Wang X."/>
            <person name="Wang C.C."/>
            <person name="Yang T.C."/>
            <person name="Huo Q.B."/>
            <person name="Li W."/>
            <person name="Chen H.Y."/>
            <person name="Chen S.E."/>
            <person name="Zhou L.G."/>
            <person name="Ni X.B."/>
            <person name="Tian J.H."/>
            <person name="Sheng Y."/>
            <person name="Liu T."/>
            <person name="Pan Y.S."/>
            <person name="Xia L.Y."/>
            <person name="Li J."/>
            <person name="Zhao F."/>
            <person name="Cao W.C."/>
        </authorList>
    </citation>
    <scope>NUCLEOTIDE SEQUENCE</scope>
    <source>
        <strain evidence="1">Rmic-2018</strain>
    </source>
</reference>
<organism evidence="1 2">
    <name type="scientific">Rhipicephalus microplus</name>
    <name type="common">Cattle tick</name>
    <name type="synonym">Boophilus microplus</name>
    <dbReference type="NCBI Taxonomy" id="6941"/>
    <lineage>
        <taxon>Eukaryota</taxon>
        <taxon>Metazoa</taxon>
        <taxon>Ecdysozoa</taxon>
        <taxon>Arthropoda</taxon>
        <taxon>Chelicerata</taxon>
        <taxon>Arachnida</taxon>
        <taxon>Acari</taxon>
        <taxon>Parasitiformes</taxon>
        <taxon>Ixodida</taxon>
        <taxon>Ixodoidea</taxon>
        <taxon>Ixodidae</taxon>
        <taxon>Rhipicephalinae</taxon>
        <taxon>Rhipicephalus</taxon>
        <taxon>Boophilus</taxon>
    </lineage>
</organism>
<dbReference type="Proteomes" id="UP000821866">
    <property type="component" value="Unassembled WGS sequence"/>
</dbReference>
<proteinExistence type="predicted"/>